<evidence type="ECO:0000256" key="3">
    <source>
        <dbReference type="ARBA" id="ARBA00022448"/>
    </source>
</evidence>
<dbReference type="AlphaFoldDB" id="A0A1A5I090"/>
<keyword evidence="6 9" id="KW-0812">Transmembrane</keyword>
<comment type="caution">
    <text evidence="11">The sequence shown here is derived from an EMBL/GenBank/DDBJ whole genome shotgun (WGS) entry which is preliminary data.</text>
</comment>
<evidence type="ECO:0000313" key="12">
    <source>
        <dbReference type="Proteomes" id="UP000093748"/>
    </source>
</evidence>
<keyword evidence="5" id="KW-0997">Cell inner membrane</keyword>
<dbReference type="InterPro" id="IPR000515">
    <property type="entry name" value="MetI-like"/>
</dbReference>
<dbReference type="PROSITE" id="PS50928">
    <property type="entry name" value="ABC_TM1"/>
    <property type="match status" value="1"/>
</dbReference>
<dbReference type="Pfam" id="PF00528">
    <property type="entry name" value="BPD_transp_1"/>
    <property type="match status" value="1"/>
</dbReference>
<evidence type="ECO:0000256" key="7">
    <source>
        <dbReference type="ARBA" id="ARBA00022989"/>
    </source>
</evidence>
<evidence type="ECO:0000256" key="5">
    <source>
        <dbReference type="ARBA" id="ARBA00022519"/>
    </source>
</evidence>
<feature type="transmembrane region" description="Helical" evidence="9">
    <location>
        <begin position="21"/>
        <end position="49"/>
    </location>
</feature>
<feature type="transmembrane region" description="Helical" evidence="9">
    <location>
        <begin position="70"/>
        <end position="88"/>
    </location>
</feature>
<name>A0A1A5I090_RHILI</name>
<dbReference type="SUPFAM" id="SSF161098">
    <property type="entry name" value="MetI-like"/>
    <property type="match status" value="1"/>
</dbReference>
<keyword evidence="3 9" id="KW-0813">Transport</keyword>
<dbReference type="GeneID" id="66684060"/>
<dbReference type="InterPro" id="IPR051613">
    <property type="entry name" value="ABC_transp_permease_HisMQ"/>
</dbReference>
<dbReference type="RefSeq" id="WP_010909470.1">
    <property type="nucleotide sequence ID" value="NZ_LZTH01000044.1"/>
</dbReference>
<feature type="domain" description="ABC transmembrane type-1" evidence="10">
    <location>
        <begin position="25"/>
        <end position="225"/>
    </location>
</feature>
<dbReference type="CDD" id="cd06261">
    <property type="entry name" value="TM_PBP2"/>
    <property type="match status" value="1"/>
</dbReference>
<dbReference type="PANTHER" id="PTHR30133:SF2">
    <property type="entry name" value="ARGININE ABC TRANSPORTER PERMEASE PROTEIN ARTQ"/>
    <property type="match status" value="1"/>
</dbReference>
<dbReference type="InterPro" id="IPR010065">
    <property type="entry name" value="AA_ABC_transptr_permease_3TM"/>
</dbReference>
<protein>
    <submittedName>
        <fullName evidence="11">ABC transporter permease</fullName>
    </submittedName>
</protein>
<keyword evidence="7 9" id="KW-1133">Transmembrane helix</keyword>
<keyword evidence="8 9" id="KW-0472">Membrane</keyword>
<evidence type="ECO:0000256" key="9">
    <source>
        <dbReference type="RuleBase" id="RU363032"/>
    </source>
</evidence>
<keyword evidence="4" id="KW-1003">Cell membrane</keyword>
<evidence type="ECO:0000256" key="4">
    <source>
        <dbReference type="ARBA" id="ARBA00022475"/>
    </source>
</evidence>
<organism evidence="11 12">
    <name type="scientific">Rhizobium loti</name>
    <name type="common">Mesorhizobium loti</name>
    <dbReference type="NCBI Taxonomy" id="381"/>
    <lineage>
        <taxon>Bacteria</taxon>
        <taxon>Pseudomonadati</taxon>
        <taxon>Pseudomonadota</taxon>
        <taxon>Alphaproteobacteria</taxon>
        <taxon>Hyphomicrobiales</taxon>
        <taxon>Phyllobacteriaceae</taxon>
        <taxon>Mesorhizobium</taxon>
    </lineage>
</organism>
<proteinExistence type="inferred from homology"/>
<dbReference type="OrthoDB" id="9815029at2"/>
<dbReference type="GO" id="GO:0022857">
    <property type="term" value="F:transmembrane transporter activity"/>
    <property type="evidence" value="ECO:0007669"/>
    <property type="project" value="InterPro"/>
</dbReference>
<comment type="subcellular location">
    <subcellularLocation>
        <location evidence="1">Cell inner membrane</location>
        <topology evidence="1">Multi-pass membrane protein</topology>
    </subcellularLocation>
    <subcellularLocation>
        <location evidence="9">Cell membrane</location>
        <topology evidence="9">Multi-pass membrane protein</topology>
    </subcellularLocation>
</comment>
<feature type="transmembrane region" description="Helical" evidence="9">
    <location>
        <begin position="108"/>
        <end position="132"/>
    </location>
</feature>
<accession>A0A1A5I090</accession>
<evidence type="ECO:0000256" key="6">
    <source>
        <dbReference type="ARBA" id="ARBA00022692"/>
    </source>
</evidence>
<dbReference type="EMBL" id="LZTJ01000031">
    <property type="protein sequence ID" value="OBP72624.1"/>
    <property type="molecule type" value="Genomic_DNA"/>
</dbReference>
<gene>
    <name evidence="11" type="ORF">BAE39_18850</name>
</gene>
<dbReference type="Proteomes" id="UP000093748">
    <property type="component" value="Unassembled WGS sequence"/>
</dbReference>
<sequence length="239" mass="26184">MPAQSIWTLLSWGPDGWSDDIAYGVIVTVLLALATLPIGLTIGFFIALGKQSEEPSLRLAANIYTTVFRGLPELVTLFLFFFGMPILLQHLIRYFRPEATIDVNSFVAGMIVLSLIFSSYASEVFLSAFRAIPKGQYEGGYSIGLSKWQTMRLVILPQLLRIAFPGLENCWLSLLKDTSLVSVVGLAETLRNAGVAARVTKHSFLFYSIAALVFLGLAVVSSFATGAILRSLGKREAQR</sequence>
<dbReference type="GO" id="GO:0043190">
    <property type="term" value="C:ATP-binding cassette (ABC) transporter complex"/>
    <property type="evidence" value="ECO:0007669"/>
    <property type="project" value="InterPro"/>
</dbReference>
<evidence type="ECO:0000259" key="10">
    <source>
        <dbReference type="PROSITE" id="PS50928"/>
    </source>
</evidence>
<evidence type="ECO:0000256" key="1">
    <source>
        <dbReference type="ARBA" id="ARBA00004429"/>
    </source>
</evidence>
<dbReference type="InterPro" id="IPR035906">
    <property type="entry name" value="MetI-like_sf"/>
</dbReference>
<evidence type="ECO:0000256" key="8">
    <source>
        <dbReference type="ARBA" id="ARBA00023136"/>
    </source>
</evidence>
<feature type="transmembrane region" description="Helical" evidence="9">
    <location>
        <begin position="204"/>
        <end position="229"/>
    </location>
</feature>
<evidence type="ECO:0000313" key="11">
    <source>
        <dbReference type="EMBL" id="OBP72624.1"/>
    </source>
</evidence>
<reference evidence="12" key="1">
    <citation type="submission" date="2016-06" db="EMBL/GenBank/DDBJ databases">
        <title>NZP2037 Pacbio-Illumina hybrid assembly.</title>
        <authorList>
            <person name="Ramsay J.P."/>
        </authorList>
    </citation>
    <scope>NUCLEOTIDE SEQUENCE [LARGE SCALE GENOMIC DNA]</scope>
    <source>
        <strain evidence="12">R7ANS::ICEMlSym2042</strain>
    </source>
</reference>
<dbReference type="NCBIfam" id="TIGR01726">
    <property type="entry name" value="HEQRo_perm_3TM"/>
    <property type="match status" value="1"/>
</dbReference>
<evidence type="ECO:0000256" key="2">
    <source>
        <dbReference type="ARBA" id="ARBA00010072"/>
    </source>
</evidence>
<dbReference type="Gene3D" id="1.10.3720.10">
    <property type="entry name" value="MetI-like"/>
    <property type="match status" value="1"/>
</dbReference>
<comment type="similarity">
    <text evidence="2">Belongs to the binding-protein-dependent transport system permease family. HisMQ subfamily.</text>
</comment>
<dbReference type="PANTHER" id="PTHR30133">
    <property type="entry name" value="CATIONIC AMINO ACID TRANSPORTER, MEMBRANE COMPONENT"/>
    <property type="match status" value="1"/>
</dbReference>